<feature type="region of interest" description="Disordered" evidence="8">
    <location>
        <begin position="460"/>
        <end position="480"/>
    </location>
</feature>
<feature type="transmembrane region" description="Helical" evidence="9">
    <location>
        <begin position="350"/>
        <end position="371"/>
    </location>
</feature>
<keyword evidence="10" id="KW-0614">Plasmid</keyword>
<evidence type="ECO:0000256" key="2">
    <source>
        <dbReference type="ARBA" id="ARBA00008974"/>
    </source>
</evidence>
<evidence type="ECO:0000256" key="8">
    <source>
        <dbReference type="SAM" id="MobiDB-lite"/>
    </source>
</evidence>
<dbReference type="GO" id="GO:0022857">
    <property type="term" value="F:transmembrane transporter activity"/>
    <property type="evidence" value="ECO:0007669"/>
    <property type="project" value="InterPro"/>
</dbReference>
<sequence length="480" mass="51039">MAKTATVERRSIDFIPPEERHGSPRSLMFVWFAANTSITAVVTGALFVILGNSALWSIPAIIIGNAVGGFFTALHSAQGPKLGVPQMIQSRAQFGYFGAILPLVLALMIYVGFYATGLVLGGQAIGTLFHVPAQIGAMVFALMSTALAIVGYRWIHRFSHVAAVLSAVVFVILLVRIISDGNIRAVAETPAFDGAAFVLGISLSASWQLTFGPYIADYSRYLPESTPKKATIGWTFLGSVLGGSLAMTLGALAAALGGKAFGHDQVGYLAGLGGAIWPLVLLAVILGKLTGNTLSSYGGYMSLATIVTSLAGKDRVGTRARSAYVIVISAVSLGIALAASSNFLVNFTDFLLFLLYFMTPWSAINLVDYYWVRKERYRISELFKRDGEYGRFNKGAFIAYAVGVLIQIPFMNSSLYVGPIADLLGGAEIAWIIGLVVAGGLYYLSSRAVRLQTADTVRAHSASQHTQNPAPAAAALEETL</sequence>
<feature type="transmembrane region" description="Helical" evidence="9">
    <location>
        <begin position="392"/>
        <end position="411"/>
    </location>
</feature>
<dbReference type="InterPro" id="IPR001248">
    <property type="entry name" value="Pur-cyt_permease"/>
</dbReference>
<feature type="transmembrane region" description="Helical" evidence="9">
    <location>
        <begin position="161"/>
        <end position="179"/>
    </location>
</feature>
<dbReference type="AlphaFoldDB" id="A0A127A826"/>
<feature type="transmembrane region" description="Helical" evidence="9">
    <location>
        <begin position="29"/>
        <end position="50"/>
    </location>
</feature>
<feature type="transmembrane region" description="Helical" evidence="9">
    <location>
        <begin position="56"/>
        <end position="74"/>
    </location>
</feature>
<dbReference type="CDD" id="cd11484">
    <property type="entry name" value="SLC-NCS1sbd_CobB-like"/>
    <property type="match status" value="1"/>
</dbReference>
<evidence type="ECO:0000256" key="1">
    <source>
        <dbReference type="ARBA" id="ARBA00004141"/>
    </source>
</evidence>
<organism evidence="10 11">
    <name type="scientific">Sinomonas atrocyanea</name>
    <dbReference type="NCBI Taxonomy" id="37927"/>
    <lineage>
        <taxon>Bacteria</taxon>
        <taxon>Bacillati</taxon>
        <taxon>Actinomycetota</taxon>
        <taxon>Actinomycetes</taxon>
        <taxon>Micrococcales</taxon>
        <taxon>Micrococcaceae</taxon>
        <taxon>Sinomonas</taxon>
    </lineage>
</organism>
<proteinExistence type="inferred from homology"/>
<feature type="transmembrane region" description="Helical" evidence="9">
    <location>
        <begin position="94"/>
        <end position="115"/>
    </location>
</feature>
<feature type="compositionally biased region" description="Low complexity" evidence="8">
    <location>
        <begin position="469"/>
        <end position="480"/>
    </location>
</feature>
<dbReference type="OrthoDB" id="9809167at2"/>
<dbReference type="PIRSF" id="PIRSF002744">
    <property type="entry name" value="Pur-cyt_permease"/>
    <property type="match status" value="1"/>
</dbReference>
<evidence type="ECO:0000313" key="11">
    <source>
        <dbReference type="Proteomes" id="UP000070134"/>
    </source>
</evidence>
<evidence type="ECO:0000256" key="4">
    <source>
        <dbReference type="ARBA" id="ARBA00022692"/>
    </source>
</evidence>
<keyword evidence="6 7" id="KW-0472">Membrane</keyword>
<evidence type="ECO:0000256" key="6">
    <source>
        <dbReference type="ARBA" id="ARBA00023136"/>
    </source>
</evidence>
<dbReference type="KEGG" id="satk:SA2016_4123"/>
<feature type="transmembrane region" description="Helical" evidence="9">
    <location>
        <begin position="268"/>
        <end position="287"/>
    </location>
</feature>
<keyword evidence="3 7" id="KW-0813">Transport</keyword>
<feature type="transmembrane region" description="Helical" evidence="9">
    <location>
        <begin position="191"/>
        <end position="211"/>
    </location>
</feature>
<feature type="transmembrane region" description="Helical" evidence="9">
    <location>
        <begin position="135"/>
        <end position="154"/>
    </location>
</feature>
<name>A0A127A826_9MICC</name>
<evidence type="ECO:0000256" key="5">
    <source>
        <dbReference type="ARBA" id="ARBA00022989"/>
    </source>
</evidence>
<evidence type="ECO:0000256" key="9">
    <source>
        <dbReference type="SAM" id="Phobius"/>
    </source>
</evidence>
<keyword evidence="11" id="KW-1185">Reference proteome</keyword>
<protein>
    <submittedName>
        <fullName evidence="10">Permease for cytosine/purines, uracil, thiamine, allantoin</fullName>
    </submittedName>
</protein>
<dbReference type="RefSeq" id="WP_066503092.1">
    <property type="nucleotide sequence ID" value="NZ_BJMO01000027.1"/>
</dbReference>
<dbReference type="Gene3D" id="1.10.4160.10">
    <property type="entry name" value="Hydantoin permease"/>
    <property type="match status" value="1"/>
</dbReference>
<feature type="transmembrane region" description="Helical" evidence="9">
    <location>
        <begin position="323"/>
        <end position="344"/>
    </location>
</feature>
<dbReference type="PANTHER" id="PTHR31806:SF1">
    <property type="entry name" value="PURINE-CYTOSINE PERMEASE FCY2-RELATED"/>
    <property type="match status" value="1"/>
</dbReference>
<comment type="subcellular location">
    <subcellularLocation>
        <location evidence="1">Membrane</location>
        <topology evidence="1">Multi-pass membrane protein</topology>
    </subcellularLocation>
</comment>
<evidence type="ECO:0000256" key="7">
    <source>
        <dbReference type="PIRNR" id="PIRNR002744"/>
    </source>
</evidence>
<reference evidence="10 11" key="1">
    <citation type="submission" date="2016-02" db="EMBL/GenBank/DDBJ databases">
        <title>Complete genome of Sinomonas atrocyanea KCTC 3377.</title>
        <authorList>
            <person name="Kim K.M."/>
        </authorList>
    </citation>
    <scope>NUCLEOTIDE SEQUENCE [LARGE SCALE GENOMIC DNA]</scope>
    <source>
        <strain evidence="10 11">KCTC 3377</strain>
        <plasmid evidence="10 11">pSA01</plasmid>
    </source>
</reference>
<accession>A0A127A826</accession>
<keyword evidence="4 9" id="KW-0812">Transmembrane</keyword>
<dbReference type="PATRIC" id="fig|37927.3.peg.4233"/>
<comment type="similarity">
    <text evidence="2 7">Belongs to the purine-cytosine permease (2.A.39) family.</text>
</comment>
<dbReference type="Pfam" id="PF02133">
    <property type="entry name" value="Transp_cyt_pur"/>
    <property type="match status" value="1"/>
</dbReference>
<gene>
    <name evidence="10" type="ORF">SA2016_4123</name>
</gene>
<dbReference type="EMBL" id="CP014519">
    <property type="protein sequence ID" value="AMM34775.1"/>
    <property type="molecule type" value="Genomic_DNA"/>
</dbReference>
<evidence type="ECO:0000256" key="3">
    <source>
        <dbReference type="ARBA" id="ARBA00022448"/>
    </source>
</evidence>
<evidence type="ECO:0000313" key="10">
    <source>
        <dbReference type="EMBL" id="AMM34775.1"/>
    </source>
</evidence>
<geneLocation type="plasmid" evidence="10 11">
    <name>pSA01</name>
</geneLocation>
<keyword evidence="5 9" id="KW-1133">Transmembrane helix</keyword>
<feature type="transmembrane region" description="Helical" evidence="9">
    <location>
        <begin position="232"/>
        <end position="256"/>
    </location>
</feature>
<feature type="transmembrane region" description="Helical" evidence="9">
    <location>
        <begin position="423"/>
        <end position="444"/>
    </location>
</feature>
<dbReference type="PANTHER" id="PTHR31806">
    <property type="entry name" value="PURINE-CYTOSINE PERMEASE FCY2-RELATED"/>
    <property type="match status" value="1"/>
</dbReference>
<dbReference type="Proteomes" id="UP000070134">
    <property type="component" value="Plasmid pSA01"/>
</dbReference>
<dbReference type="GO" id="GO:0005886">
    <property type="term" value="C:plasma membrane"/>
    <property type="evidence" value="ECO:0007669"/>
    <property type="project" value="TreeGrafter"/>
</dbReference>
<dbReference type="InterPro" id="IPR026030">
    <property type="entry name" value="Pur-cyt_permease_Fcy2/21/22"/>
</dbReference>